<dbReference type="PANTHER" id="PTHR43530:SF1">
    <property type="entry name" value="QUEUINE TRNA-RIBOSYLTRANSFERASE CATALYTIC SUBUNIT 1"/>
    <property type="match status" value="1"/>
</dbReference>
<dbReference type="NCBIfam" id="TIGR00449">
    <property type="entry name" value="tgt_general"/>
    <property type="match status" value="1"/>
</dbReference>
<dbReference type="PANTHER" id="PTHR43530">
    <property type="entry name" value="QUEUINE TRNA-RIBOSYLTRANSFERASE CATALYTIC SUBUNIT 1"/>
    <property type="match status" value="1"/>
</dbReference>
<feature type="binding site" evidence="14">
    <location>
        <begin position="172"/>
        <end position="176"/>
    </location>
    <ligand>
        <name>substrate</name>
    </ligand>
</feature>
<dbReference type="AlphaFoldDB" id="A0A7R8WPC4"/>
<keyword evidence="11" id="KW-0539">Nucleus</keyword>
<keyword evidence="3" id="KW-0507">mRNA processing</keyword>
<feature type="binding site" evidence="14">
    <location>
        <position position="415"/>
    </location>
    <ligand>
        <name>Zn(2+)</name>
        <dbReference type="ChEBI" id="CHEBI:29105"/>
    </ligand>
</feature>
<dbReference type="HAMAP" id="MF_00168">
    <property type="entry name" value="Q_tRNA_Tgt"/>
    <property type="match status" value="1"/>
</dbReference>
<comment type="catalytic activity">
    <reaction evidence="12">
        <text>O-phospho-L-seryl-[protein] + H2O = L-seryl-[protein] + phosphate</text>
        <dbReference type="Rhea" id="RHEA:20629"/>
        <dbReference type="Rhea" id="RHEA-COMP:9863"/>
        <dbReference type="Rhea" id="RHEA-COMP:11604"/>
        <dbReference type="ChEBI" id="CHEBI:15377"/>
        <dbReference type="ChEBI" id="CHEBI:29999"/>
        <dbReference type="ChEBI" id="CHEBI:43474"/>
        <dbReference type="ChEBI" id="CHEBI:83421"/>
        <dbReference type="EC" id="3.1.3.16"/>
    </reaction>
</comment>
<evidence type="ECO:0000313" key="16">
    <source>
        <dbReference type="EMBL" id="CAD7232748.1"/>
    </source>
</evidence>
<protein>
    <recommendedName>
        <fullName evidence="14">Queuine tRNA-ribosyltransferase catalytic subunit 1</fullName>
        <ecNumber evidence="14">2.4.2.64</ecNumber>
    </recommendedName>
    <alternativeName>
        <fullName evidence="14">Guanine insertion enzyme</fullName>
    </alternativeName>
    <alternativeName>
        <fullName evidence="14">tRNA-guanine transglycosylase</fullName>
    </alternativeName>
</protein>
<dbReference type="Gene3D" id="3.40.50.2300">
    <property type="match status" value="1"/>
</dbReference>
<keyword evidence="9 14" id="KW-0862">Zinc</keyword>
<dbReference type="Gene3D" id="3.20.20.105">
    <property type="entry name" value="Queuine tRNA-ribosyltransferase-like"/>
    <property type="match status" value="1"/>
</dbReference>
<sequence length="470" mass="52288">MAADEPGHQVHVINIDIQDNHEEATLGGFLICELATILTSCEDLDNDIDEALQEFEIKRVIICAVCVFDMSVSVANKVKHPLQFTVLAQCPTTKARVGKMVLPHSEVDTPVFMPVGTQGTMKGLLPQEIEATGSKLILGNTYHLGHRPGSSLIAAQGGLHRFMKWDHGLLTDSGGFQMVSLLKLAEITEEGVRFQSPYDGSASVLTPERSIEIQNEIGADIIMQLDDVVSSTCPDRDRVEEAMHRTVRWLDRCLEAHQRKADQSLFPIVQGGLHEGLRKQCVEELLKRDVSGYAIGGLSGGESKDQFWRMVQVSTDLLPKDKPRYLMGVGVAVDLVVCVALGCDMFDCVFPTRTARFGCALVDEGQLNLSKSKFQKDFRPIDDSCPCSTCSRHSRAFLHQIATHETSACHLLSVHNITFQMRLMRRMAEAIRTRSFPEFIQQFMLKVFPEKDYPTWISDSLRAVGVTLVN</sequence>
<comment type="similarity">
    <text evidence="2">Belongs to the SSU72 phosphatase family.</text>
</comment>
<feature type="region of interest" description="RNA binding" evidence="14">
    <location>
        <begin position="328"/>
        <end position="334"/>
    </location>
</feature>
<dbReference type="EC" id="2.4.2.64" evidence="14"/>
<evidence type="ECO:0000256" key="4">
    <source>
        <dbReference type="ARBA" id="ARBA00022676"/>
    </source>
</evidence>
<dbReference type="GO" id="GO:0005634">
    <property type="term" value="C:nucleus"/>
    <property type="evidence" value="ECO:0007669"/>
    <property type="project" value="UniProtKB-SubCell"/>
</dbReference>
<evidence type="ECO:0000256" key="13">
    <source>
        <dbReference type="ARBA" id="ARBA00048336"/>
    </source>
</evidence>
<evidence type="ECO:0000256" key="14">
    <source>
        <dbReference type="HAMAP-Rule" id="MF_03218"/>
    </source>
</evidence>
<evidence type="ECO:0000259" key="15">
    <source>
        <dbReference type="Pfam" id="PF01702"/>
    </source>
</evidence>
<comment type="function">
    <text evidence="14">Catalytic subunit of the queuine tRNA-ribosyltransferase (TGT) that catalyzes the base-exchange of a guanine (G) residue with queuine (Q) at position 34 (anticodon wobble position) in tRNAs with GU(N) anticodons (tRNA-Asp, -Asn, -His and -Tyr), resulting in the hypermodified nucleoside queuosine (7-(((4,5-cis-dihydroxy-2-cyclopenten-1-yl)amino)methyl)-7-deazaguanosine). Catalysis occurs through a double-displacement mechanism. The nucleophile active site attacks the C1' of nucleotide 34 to detach the guanine base from the RNA, forming a covalent enzyme-RNA intermediate. The proton acceptor active site deprotonates the incoming queuine, allowing a nucleophilic attack on the C1' of the ribose to form the product.</text>
</comment>
<dbReference type="SUPFAM" id="SSF51713">
    <property type="entry name" value="tRNA-guanine transglycosylase"/>
    <property type="match status" value="1"/>
</dbReference>
<dbReference type="OrthoDB" id="10249838at2759"/>
<feature type="binding site" evidence="14">
    <location>
        <position position="297"/>
    </location>
    <ligand>
        <name>substrate</name>
    </ligand>
</feature>
<keyword evidence="7 14" id="KW-0479">Metal-binding</keyword>
<dbReference type="Pfam" id="PF01702">
    <property type="entry name" value="TGT"/>
    <property type="match status" value="1"/>
</dbReference>
<feature type="binding site" evidence="14">
    <location>
        <position position="387"/>
    </location>
    <ligand>
        <name>Zn(2+)</name>
        <dbReference type="ChEBI" id="CHEBI:29105"/>
    </ligand>
</feature>
<feature type="binding site" evidence="14">
    <location>
        <position position="390"/>
    </location>
    <ligand>
        <name>Zn(2+)</name>
        <dbReference type="ChEBI" id="CHEBI:29105"/>
    </ligand>
</feature>
<feature type="active site" description="Nucleophile" evidence="14">
    <location>
        <position position="347"/>
    </location>
</feature>
<comment type="catalytic activity">
    <reaction evidence="14">
        <text>guanosine(34) in tRNA + queuine = queuosine(34) in tRNA + guanine</text>
        <dbReference type="Rhea" id="RHEA:16633"/>
        <dbReference type="Rhea" id="RHEA-COMP:10341"/>
        <dbReference type="Rhea" id="RHEA-COMP:18571"/>
        <dbReference type="ChEBI" id="CHEBI:16235"/>
        <dbReference type="ChEBI" id="CHEBI:17433"/>
        <dbReference type="ChEBI" id="CHEBI:74269"/>
        <dbReference type="ChEBI" id="CHEBI:194431"/>
        <dbReference type="EC" id="2.4.2.64"/>
    </reaction>
</comment>
<organism evidence="16">
    <name type="scientific">Cyprideis torosa</name>
    <dbReference type="NCBI Taxonomy" id="163714"/>
    <lineage>
        <taxon>Eukaryota</taxon>
        <taxon>Metazoa</taxon>
        <taxon>Ecdysozoa</taxon>
        <taxon>Arthropoda</taxon>
        <taxon>Crustacea</taxon>
        <taxon>Oligostraca</taxon>
        <taxon>Ostracoda</taxon>
        <taxon>Podocopa</taxon>
        <taxon>Podocopida</taxon>
        <taxon>Cytherocopina</taxon>
        <taxon>Cytheroidea</taxon>
        <taxon>Cytherideidae</taxon>
        <taxon>Cyprideis</taxon>
    </lineage>
</organism>
<dbReference type="InterPro" id="IPR004803">
    <property type="entry name" value="TGT"/>
</dbReference>
<evidence type="ECO:0000256" key="9">
    <source>
        <dbReference type="ARBA" id="ARBA00022833"/>
    </source>
</evidence>
<proteinExistence type="inferred from homology"/>
<evidence type="ECO:0000256" key="10">
    <source>
        <dbReference type="ARBA" id="ARBA00022912"/>
    </source>
</evidence>
<dbReference type="InterPro" id="IPR002616">
    <property type="entry name" value="tRNA_ribo_trans-like"/>
</dbReference>
<dbReference type="NCBIfam" id="TIGR00430">
    <property type="entry name" value="Q_tRNA_tgt"/>
    <property type="match status" value="1"/>
</dbReference>
<dbReference type="GO" id="GO:0005829">
    <property type="term" value="C:cytosol"/>
    <property type="evidence" value="ECO:0007669"/>
    <property type="project" value="TreeGrafter"/>
</dbReference>
<evidence type="ECO:0000256" key="3">
    <source>
        <dbReference type="ARBA" id="ARBA00022664"/>
    </source>
</evidence>
<keyword evidence="4 14" id="KW-0328">Glycosyltransferase</keyword>
<comment type="similarity">
    <text evidence="14">Belongs to the queuine tRNA-ribosyltransferase family.</text>
</comment>
<dbReference type="InterPro" id="IPR006811">
    <property type="entry name" value="RNA_pol_II_suA"/>
</dbReference>
<feature type="binding site" evidence="14">
    <location>
        <position position="385"/>
    </location>
    <ligand>
        <name>Zn(2+)</name>
        <dbReference type="ChEBI" id="CHEBI:29105"/>
    </ligand>
</feature>
<feature type="active site" description="Proton acceptor" evidence="14">
    <location>
        <position position="172"/>
    </location>
</feature>
<feature type="domain" description="tRNA-guanine(15) transglycosylase-like" evidence="15">
    <location>
        <begin position="93"/>
        <end position="446"/>
    </location>
</feature>
<keyword evidence="6 14" id="KW-0819">tRNA processing</keyword>
<evidence type="ECO:0000256" key="11">
    <source>
        <dbReference type="ARBA" id="ARBA00023242"/>
    </source>
</evidence>
<accession>A0A7R8WPC4</accession>
<dbReference type="EMBL" id="OB665083">
    <property type="protein sequence ID" value="CAD7232748.1"/>
    <property type="molecule type" value="Genomic_DNA"/>
</dbReference>
<evidence type="ECO:0000256" key="6">
    <source>
        <dbReference type="ARBA" id="ARBA00022694"/>
    </source>
</evidence>
<dbReference type="GO" id="GO:0008479">
    <property type="term" value="F:tRNA-guanosine(34) queuine transglycosylase activity"/>
    <property type="evidence" value="ECO:0007669"/>
    <property type="project" value="UniProtKB-UniRule"/>
</dbReference>
<comment type="subunit">
    <text evidence="14">Heterodimer of a catalytic subunit and an accessory subunit.</text>
</comment>
<evidence type="ECO:0000256" key="7">
    <source>
        <dbReference type="ARBA" id="ARBA00022723"/>
    </source>
</evidence>
<evidence type="ECO:0000256" key="2">
    <source>
        <dbReference type="ARBA" id="ARBA00008978"/>
    </source>
</evidence>
<evidence type="ECO:0000256" key="5">
    <source>
        <dbReference type="ARBA" id="ARBA00022679"/>
    </source>
</evidence>
<feature type="region of interest" description="RNA binding; important for wobble base 34 recognition" evidence="14">
    <location>
        <begin position="352"/>
        <end position="356"/>
    </location>
</feature>
<keyword evidence="8" id="KW-0378">Hydrolase</keyword>
<dbReference type="GO" id="GO:0004722">
    <property type="term" value="F:protein serine/threonine phosphatase activity"/>
    <property type="evidence" value="ECO:0007669"/>
    <property type="project" value="UniProtKB-EC"/>
</dbReference>
<evidence type="ECO:0000256" key="8">
    <source>
        <dbReference type="ARBA" id="ARBA00022801"/>
    </source>
</evidence>
<gene>
    <name evidence="16" type="ORF">CTOB1V02_LOCUS10576</name>
</gene>
<name>A0A7R8WPC4_9CRUS</name>
<dbReference type="GO" id="GO:0046872">
    <property type="term" value="F:metal ion binding"/>
    <property type="evidence" value="ECO:0007669"/>
    <property type="project" value="UniProtKB-KW"/>
</dbReference>
<comment type="subcellular location">
    <subcellularLocation>
        <location evidence="14">Cytoplasm</location>
    </subcellularLocation>
    <subcellularLocation>
        <location evidence="1">Nucleus</location>
    </subcellularLocation>
</comment>
<reference evidence="16" key="1">
    <citation type="submission" date="2020-11" db="EMBL/GenBank/DDBJ databases">
        <authorList>
            <person name="Tran Van P."/>
        </authorList>
    </citation>
    <scope>NUCLEOTIDE SEQUENCE</scope>
</reference>
<feature type="binding site" evidence="14">
    <location>
        <position position="226"/>
    </location>
    <ligand>
        <name>substrate</name>
    </ligand>
</feature>
<feature type="binding site" evidence="14">
    <location>
        <position position="270"/>
    </location>
    <ligand>
        <name>substrate</name>
    </ligand>
</feature>
<keyword evidence="5 14" id="KW-0808">Transferase</keyword>
<dbReference type="Pfam" id="PF04722">
    <property type="entry name" value="Ssu72"/>
    <property type="match status" value="1"/>
</dbReference>
<dbReference type="InterPro" id="IPR036511">
    <property type="entry name" value="TGT-like_sf"/>
</dbReference>
<evidence type="ECO:0000256" key="1">
    <source>
        <dbReference type="ARBA" id="ARBA00004123"/>
    </source>
</evidence>
<keyword evidence="10" id="KW-0904">Protein phosphatase</keyword>
<evidence type="ECO:0000256" key="12">
    <source>
        <dbReference type="ARBA" id="ARBA00047761"/>
    </source>
</evidence>
<comment type="cofactor">
    <cofactor evidence="14">
        <name>Zn(2+)</name>
        <dbReference type="ChEBI" id="CHEBI:29105"/>
    </cofactor>
</comment>
<dbReference type="GO" id="GO:0006397">
    <property type="term" value="P:mRNA processing"/>
    <property type="evidence" value="ECO:0007669"/>
    <property type="project" value="UniProtKB-KW"/>
</dbReference>
<keyword evidence="14" id="KW-0963">Cytoplasm</keyword>
<comment type="catalytic activity">
    <reaction evidence="13">
        <text>O-phospho-L-threonyl-[protein] + H2O = L-threonyl-[protein] + phosphate</text>
        <dbReference type="Rhea" id="RHEA:47004"/>
        <dbReference type="Rhea" id="RHEA-COMP:11060"/>
        <dbReference type="Rhea" id="RHEA-COMP:11605"/>
        <dbReference type="ChEBI" id="CHEBI:15377"/>
        <dbReference type="ChEBI" id="CHEBI:30013"/>
        <dbReference type="ChEBI" id="CHEBI:43474"/>
        <dbReference type="ChEBI" id="CHEBI:61977"/>
        <dbReference type="EC" id="3.1.3.16"/>
    </reaction>
</comment>
<dbReference type="GO" id="GO:0006400">
    <property type="term" value="P:tRNA modification"/>
    <property type="evidence" value="ECO:0007669"/>
    <property type="project" value="InterPro"/>
</dbReference>